<protein>
    <submittedName>
        <fullName evidence="1">Uncharacterized protein</fullName>
    </submittedName>
</protein>
<organism evidence="1 2">
    <name type="scientific">Segatella copri DSM 18205</name>
    <dbReference type="NCBI Taxonomy" id="537011"/>
    <lineage>
        <taxon>Bacteria</taxon>
        <taxon>Pseudomonadati</taxon>
        <taxon>Bacteroidota</taxon>
        <taxon>Bacteroidia</taxon>
        <taxon>Bacteroidales</taxon>
        <taxon>Prevotellaceae</taxon>
        <taxon>Segatella</taxon>
    </lineage>
</organism>
<dbReference type="EMBL" id="ACBX02000056">
    <property type="protein sequence ID" value="EFB33788.1"/>
    <property type="molecule type" value="Genomic_DNA"/>
</dbReference>
<comment type="caution">
    <text evidence="1">The sequence shown here is derived from an EMBL/GenBank/DDBJ whole genome shotgun (WGS) entry which is preliminary data.</text>
</comment>
<dbReference type="RefSeq" id="WP_006849423.1">
    <property type="nucleotide sequence ID" value="NZ_CP085932.1"/>
</dbReference>
<accession>D1PHN8</accession>
<evidence type="ECO:0000313" key="2">
    <source>
        <dbReference type="Proteomes" id="UP000004477"/>
    </source>
</evidence>
<proteinExistence type="predicted"/>
<dbReference type="Proteomes" id="UP000004477">
    <property type="component" value="Unassembled WGS sequence"/>
</dbReference>
<dbReference type="HOGENOM" id="CLU_2331362_0_0_10"/>
<sequence>MDIGIASIIVALVTGVSSIVTAIIWGYVPRKRLEENKRLQKELLEIYMGAYNLKAIEEGLEGELGISKRKARQNLQITPKLQKSHIEKRITELQSKLD</sequence>
<name>D1PHN8_9BACT</name>
<reference evidence="1" key="1">
    <citation type="submission" date="2009-11" db="EMBL/GenBank/DDBJ databases">
        <authorList>
            <person name="Weinstock G."/>
            <person name="Sodergren E."/>
            <person name="Clifton S."/>
            <person name="Fulton L."/>
            <person name="Fulton B."/>
            <person name="Courtney L."/>
            <person name="Fronick C."/>
            <person name="Harrison M."/>
            <person name="Strong C."/>
            <person name="Farmer C."/>
            <person name="Delahaunty K."/>
            <person name="Markovic C."/>
            <person name="Hall O."/>
            <person name="Minx P."/>
            <person name="Tomlinson C."/>
            <person name="Mitreva M."/>
            <person name="Nelson J."/>
            <person name="Hou S."/>
            <person name="Wollam A."/>
            <person name="Pepin K.H."/>
            <person name="Johnson M."/>
            <person name="Bhonagiri V."/>
            <person name="Nash W.E."/>
            <person name="Warren W."/>
            <person name="Chinwalla A."/>
            <person name="Mardis E.R."/>
            <person name="Wilson R.K."/>
        </authorList>
    </citation>
    <scope>NUCLEOTIDE SEQUENCE [LARGE SCALE GENOMIC DNA]</scope>
    <source>
        <strain evidence="1">DSM 18205</strain>
    </source>
</reference>
<keyword evidence="2" id="KW-1185">Reference proteome</keyword>
<gene>
    <name evidence="1" type="ORF">PREVCOP_06758</name>
</gene>
<dbReference type="AlphaFoldDB" id="D1PHN8"/>
<dbReference type="STRING" id="537011.PREVCOP_06758"/>
<dbReference type="PaxDb" id="537011-PREVCOP_06758"/>
<dbReference type="GeneID" id="69848344"/>
<evidence type="ECO:0000313" key="1">
    <source>
        <dbReference type="EMBL" id="EFB33788.1"/>
    </source>
</evidence>